<reference evidence="1 2" key="1">
    <citation type="submission" date="2023-09" db="EMBL/GenBank/DDBJ databases">
        <authorList>
            <person name="Wang M."/>
        </authorList>
    </citation>
    <scope>NUCLEOTIDE SEQUENCE [LARGE SCALE GENOMIC DNA]</scope>
    <source>
        <strain evidence="1">GT-2023</strain>
        <tissue evidence="1">Liver</tissue>
    </source>
</reference>
<organism evidence="1 2">
    <name type="scientific">Cirrhinus molitorella</name>
    <name type="common">mud carp</name>
    <dbReference type="NCBI Taxonomy" id="172907"/>
    <lineage>
        <taxon>Eukaryota</taxon>
        <taxon>Metazoa</taxon>
        <taxon>Chordata</taxon>
        <taxon>Craniata</taxon>
        <taxon>Vertebrata</taxon>
        <taxon>Euteleostomi</taxon>
        <taxon>Actinopterygii</taxon>
        <taxon>Neopterygii</taxon>
        <taxon>Teleostei</taxon>
        <taxon>Ostariophysi</taxon>
        <taxon>Cypriniformes</taxon>
        <taxon>Cyprinidae</taxon>
        <taxon>Labeoninae</taxon>
        <taxon>Labeonini</taxon>
        <taxon>Cirrhinus</taxon>
    </lineage>
</organism>
<keyword evidence="2" id="KW-1185">Reference proteome</keyword>
<gene>
    <name evidence="1" type="ORF">QQF64_011804</name>
</gene>
<comment type="caution">
    <text evidence="1">The sequence shown here is derived from an EMBL/GenBank/DDBJ whole genome shotgun (WGS) entry which is preliminary data.</text>
</comment>
<dbReference type="Proteomes" id="UP001558613">
    <property type="component" value="Unassembled WGS sequence"/>
</dbReference>
<proteinExistence type="predicted"/>
<dbReference type="EMBL" id="JAYMGO010000018">
    <property type="protein sequence ID" value="KAL1256259.1"/>
    <property type="molecule type" value="Genomic_DNA"/>
</dbReference>
<name>A0ABR3LX29_9TELE</name>
<evidence type="ECO:0000313" key="1">
    <source>
        <dbReference type="EMBL" id="KAL1256259.1"/>
    </source>
</evidence>
<protein>
    <submittedName>
        <fullName evidence="1">Uncharacterized protein</fullName>
    </submittedName>
</protein>
<evidence type="ECO:0000313" key="2">
    <source>
        <dbReference type="Proteomes" id="UP001558613"/>
    </source>
</evidence>
<accession>A0ABR3LX29</accession>
<sequence>MHLLLNNTIPGHTAAKRPPAALRRLEIKLRPAGEVGRNGEHRAWTIPKTNILHSCFHIRCKDADWRTEKGIVGVSLMHVFWVHFRSMSSHRGNTGQGQPAQV</sequence>